<reference evidence="3" key="1">
    <citation type="journal article" date="2019" name="Int. J. Syst. Evol. Microbiol.">
        <title>The Global Catalogue of Microorganisms (GCM) 10K type strain sequencing project: providing services to taxonomists for standard genome sequencing and annotation.</title>
        <authorList>
            <consortium name="The Broad Institute Genomics Platform"/>
            <consortium name="The Broad Institute Genome Sequencing Center for Infectious Disease"/>
            <person name="Wu L."/>
            <person name="Ma J."/>
        </authorList>
    </citation>
    <scope>NUCLEOTIDE SEQUENCE [LARGE SCALE GENOMIC DNA]</scope>
    <source>
        <strain evidence="3">KCTC 42282</strain>
    </source>
</reference>
<organism evidence="2 3">
    <name type="scientific">Camelimonas fluminis</name>
    <dbReference type="NCBI Taxonomy" id="1576911"/>
    <lineage>
        <taxon>Bacteria</taxon>
        <taxon>Pseudomonadati</taxon>
        <taxon>Pseudomonadota</taxon>
        <taxon>Alphaproteobacteria</taxon>
        <taxon>Hyphomicrobiales</taxon>
        <taxon>Chelatococcaceae</taxon>
        <taxon>Camelimonas</taxon>
    </lineage>
</organism>
<protein>
    <recommendedName>
        <fullName evidence="4">DUF1134 domain-containing protein</fullName>
    </recommendedName>
</protein>
<keyword evidence="3" id="KW-1185">Reference proteome</keyword>
<comment type="caution">
    <text evidence="2">The sequence shown here is derived from an EMBL/GenBank/DDBJ whole genome shotgun (WGS) entry which is preliminary data.</text>
</comment>
<keyword evidence="1" id="KW-0732">Signal</keyword>
<evidence type="ECO:0008006" key="4">
    <source>
        <dbReference type="Google" id="ProtNLM"/>
    </source>
</evidence>
<evidence type="ECO:0000256" key="1">
    <source>
        <dbReference type="SAM" id="SignalP"/>
    </source>
</evidence>
<accession>A0ABV7UKW0</accession>
<gene>
    <name evidence="2" type="ORF">ACFONL_18510</name>
</gene>
<dbReference type="EMBL" id="JBHRYC010000091">
    <property type="protein sequence ID" value="MFC3639334.1"/>
    <property type="molecule type" value="Genomic_DNA"/>
</dbReference>
<evidence type="ECO:0000313" key="3">
    <source>
        <dbReference type="Proteomes" id="UP001595704"/>
    </source>
</evidence>
<feature type="signal peptide" evidence="1">
    <location>
        <begin position="1"/>
        <end position="19"/>
    </location>
</feature>
<name>A0ABV7UKW0_9HYPH</name>
<proteinExistence type="predicted"/>
<dbReference type="Proteomes" id="UP001595704">
    <property type="component" value="Unassembled WGS sequence"/>
</dbReference>
<evidence type="ECO:0000313" key="2">
    <source>
        <dbReference type="EMBL" id="MFC3639334.1"/>
    </source>
</evidence>
<feature type="chain" id="PRO_5045534280" description="DUF1134 domain-containing protein" evidence="1">
    <location>
        <begin position="20"/>
        <end position="149"/>
    </location>
</feature>
<dbReference type="RefSeq" id="WP_191321021.1">
    <property type="nucleotide sequence ID" value="NZ_BNCG01000037.1"/>
</dbReference>
<sequence>MIKYTALLMALAVSLMAGAPASAQKSSLGPASASIRIEQVQVAFIGSAQRGGGSVTYQGRTYPITVGGLGIGGIGASKLTATGSVYGLRAIGDLAGPYIQLREGWALGDTGRGRLWLRNGRGVTLRLTTHRKGIQLSLGADGVVIGFKR</sequence>